<dbReference type="Proteomes" id="UP001194746">
    <property type="component" value="Unassembled WGS sequence"/>
</dbReference>
<feature type="compositionally biased region" description="Low complexity" evidence="2">
    <location>
        <begin position="18"/>
        <end position="40"/>
    </location>
</feature>
<keyword evidence="4" id="KW-1185">Reference proteome</keyword>
<evidence type="ECO:0008006" key="5">
    <source>
        <dbReference type="Google" id="ProtNLM"/>
    </source>
</evidence>
<feature type="region of interest" description="Disordered" evidence="2">
    <location>
        <begin position="101"/>
        <end position="129"/>
    </location>
</feature>
<dbReference type="EMBL" id="VCAU01000068">
    <property type="protein sequence ID" value="KAF9887038.1"/>
    <property type="molecule type" value="Genomic_DNA"/>
</dbReference>
<feature type="compositionally biased region" description="Polar residues" evidence="2">
    <location>
        <begin position="258"/>
        <end position="268"/>
    </location>
</feature>
<organism evidence="3 4">
    <name type="scientific">Aspergillus nanangensis</name>
    <dbReference type="NCBI Taxonomy" id="2582783"/>
    <lineage>
        <taxon>Eukaryota</taxon>
        <taxon>Fungi</taxon>
        <taxon>Dikarya</taxon>
        <taxon>Ascomycota</taxon>
        <taxon>Pezizomycotina</taxon>
        <taxon>Eurotiomycetes</taxon>
        <taxon>Eurotiomycetidae</taxon>
        <taxon>Eurotiales</taxon>
        <taxon>Aspergillaceae</taxon>
        <taxon>Aspergillus</taxon>
        <taxon>Aspergillus subgen. Circumdati</taxon>
    </lineage>
</organism>
<evidence type="ECO:0000313" key="3">
    <source>
        <dbReference type="EMBL" id="KAF9887038.1"/>
    </source>
</evidence>
<dbReference type="Pfam" id="PF05063">
    <property type="entry name" value="MT-A70"/>
    <property type="match status" value="1"/>
</dbReference>
<feature type="region of interest" description="Disordered" evidence="2">
    <location>
        <begin position="15"/>
        <end position="40"/>
    </location>
</feature>
<comment type="similarity">
    <text evidence="1">Belongs to the MT-A70-like family.</text>
</comment>
<dbReference type="GO" id="GO:0008168">
    <property type="term" value="F:methyltransferase activity"/>
    <property type="evidence" value="ECO:0007669"/>
    <property type="project" value="TreeGrafter"/>
</dbReference>
<feature type="compositionally biased region" description="Basic and acidic residues" evidence="2">
    <location>
        <begin position="180"/>
        <end position="198"/>
    </location>
</feature>
<evidence type="ECO:0000313" key="4">
    <source>
        <dbReference type="Proteomes" id="UP001194746"/>
    </source>
</evidence>
<dbReference type="PANTHER" id="PTHR12829:SF4">
    <property type="entry name" value="N(6)-ADENINE-SPECIFIC METHYLTRANSFERASE METTL4"/>
    <property type="match status" value="1"/>
</dbReference>
<feature type="region of interest" description="Disordered" evidence="2">
    <location>
        <begin position="180"/>
        <end position="234"/>
    </location>
</feature>
<dbReference type="InterPro" id="IPR007757">
    <property type="entry name" value="MT-A70-like"/>
</dbReference>
<feature type="compositionally biased region" description="Basic and acidic residues" evidence="2">
    <location>
        <begin position="120"/>
        <end position="129"/>
    </location>
</feature>
<evidence type="ECO:0000256" key="2">
    <source>
        <dbReference type="SAM" id="MobiDB-lite"/>
    </source>
</evidence>
<feature type="compositionally biased region" description="Polar residues" evidence="2">
    <location>
        <begin position="213"/>
        <end position="222"/>
    </location>
</feature>
<reference evidence="3" key="2">
    <citation type="submission" date="2020-02" db="EMBL/GenBank/DDBJ databases">
        <authorList>
            <person name="Gilchrist C.L.M."/>
            <person name="Chooi Y.-H."/>
        </authorList>
    </citation>
    <scope>NUCLEOTIDE SEQUENCE</scope>
    <source>
        <strain evidence="3">MST-FP2251</strain>
    </source>
</reference>
<accession>A0AAD4GT42</accession>
<feature type="compositionally biased region" description="Basic and acidic residues" evidence="2">
    <location>
        <begin position="274"/>
        <end position="283"/>
    </location>
</feature>
<sequence length="543" mass="60503">MDIYLVCCVEPEKKKPTSKSSQLQTTTITTTTTTTSSDSQPPYGIILKRAHTMPNSSILYHNPEDTVFLIDIPASIEIAQKLSARQISLPSRSARPAIKENRANHLLSSTPLTTPYELSSEPKTDSSRAKVLERIPHSEQVYHADIVVPFVRAGMNTISTTPQPAHVNWCLPRLIEENRSAKGETSRKKRKKPDDGRPRPGFGFPMTLEGKEYTTTTQSKAVSTPPHHDTSGDPPVILAPGANKFASLSEVTSLLVRNTSSEPSTIQIPPTAERTPEATDKGHQSTPYSDKSLFHVPPLSNFVLCQLPLSQDTLVTSTGPIPGLAQERKFNIVLLDPPWHNRSVRRSHHYKIQSYRRGDILTQRIREILRLHLYDPPTECTAGEITSVSPTQRSVAAIWITNSTKARATAYNALHGAGLRVREEWIWVKMTVNGEPITPLDGLWRKPYEILVIGERAGSPDQKEPVVRRLIAAVPDVHSRKPNLRELFERVFFASSAPMHGCTDGTELRYSALEVFARNLTAGWWACGDEALKFNEQGWWVDA</sequence>
<feature type="compositionally biased region" description="Polar residues" evidence="2">
    <location>
        <begin position="106"/>
        <end position="117"/>
    </location>
</feature>
<evidence type="ECO:0000256" key="1">
    <source>
        <dbReference type="PROSITE-ProRule" id="PRU00489"/>
    </source>
</evidence>
<reference evidence="3" key="1">
    <citation type="journal article" date="2019" name="Beilstein J. Org. Chem.">
        <title>Nanangenines: drimane sesquiterpenoids as the dominant metabolite cohort of a novel Australian fungus, Aspergillus nanangensis.</title>
        <authorList>
            <person name="Lacey H.J."/>
            <person name="Gilchrist C.L.M."/>
            <person name="Crombie A."/>
            <person name="Kalaitzis J.A."/>
            <person name="Vuong D."/>
            <person name="Rutledge P.J."/>
            <person name="Turner P."/>
            <person name="Pitt J.I."/>
            <person name="Lacey E."/>
            <person name="Chooi Y.H."/>
            <person name="Piggott A.M."/>
        </authorList>
    </citation>
    <scope>NUCLEOTIDE SEQUENCE</scope>
    <source>
        <strain evidence="3">MST-FP2251</strain>
    </source>
</reference>
<dbReference type="PANTHER" id="PTHR12829">
    <property type="entry name" value="N6-ADENOSINE-METHYLTRANSFERASE"/>
    <property type="match status" value="1"/>
</dbReference>
<gene>
    <name evidence="3" type="ORF">FE257_010654</name>
</gene>
<dbReference type="GO" id="GO:0005634">
    <property type="term" value="C:nucleus"/>
    <property type="evidence" value="ECO:0007669"/>
    <property type="project" value="TreeGrafter"/>
</dbReference>
<dbReference type="PROSITE" id="PS51143">
    <property type="entry name" value="MT_A70"/>
    <property type="match status" value="1"/>
</dbReference>
<proteinExistence type="inferred from homology"/>
<comment type="caution">
    <text evidence="3">The sequence shown here is derived from an EMBL/GenBank/DDBJ whole genome shotgun (WGS) entry which is preliminary data.</text>
</comment>
<name>A0AAD4GT42_ASPNN</name>
<protein>
    <recommendedName>
        <fullName evidence="5">MT-A70 family protein</fullName>
    </recommendedName>
</protein>
<feature type="region of interest" description="Disordered" evidence="2">
    <location>
        <begin position="258"/>
        <end position="289"/>
    </location>
</feature>
<dbReference type="AlphaFoldDB" id="A0AAD4GT42"/>